<dbReference type="InterPro" id="IPR000961">
    <property type="entry name" value="AGC-kinase_C"/>
</dbReference>
<keyword evidence="4 10" id="KW-0808">Transferase</keyword>
<feature type="domain" description="Protein kinase" evidence="15">
    <location>
        <begin position="71"/>
        <end position="336"/>
    </location>
</feature>
<dbReference type="PROSITE" id="PS00107">
    <property type="entry name" value="PROTEIN_KINASE_ATP"/>
    <property type="match status" value="1"/>
</dbReference>
<evidence type="ECO:0000256" key="6">
    <source>
        <dbReference type="ARBA" id="ARBA00022777"/>
    </source>
</evidence>
<dbReference type="Gene3D" id="1.10.510.10">
    <property type="entry name" value="Transferase(Phosphotransferase) domain 1"/>
    <property type="match status" value="1"/>
</dbReference>
<comment type="caution">
    <text evidence="17">The sequence shown here is derived from an EMBL/GenBank/DDBJ whole genome shotgun (WGS) entry which is preliminary data.</text>
</comment>
<evidence type="ECO:0000256" key="12">
    <source>
        <dbReference type="PIRSR" id="PIRSR000605-51"/>
    </source>
</evidence>
<dbReference type="InterPro" id="IPR008271">
    <property type="entry name" value="Ser/Thr_kinase_AS"/>
</dbReference>
<evidence type="ECO:0000256" key="10">
    <source>
        <dbReference type="PIRNR" id="PIRNR000605"/>
    </source>
</evidence>
<keyword evidence="5 10" id="KW-0547">Nucleotide-binding</keyword>
<keyword evidence="2 10" id="KW-0723">Serine/threonine-protein kinase</keyword>
<sequence length="538" mass="59845">MAGVFDLELAEDNGLAEELSDDEYFETDDISGRQQEYGGDGLPNEEIMETLELSAQTVNPSNVRKIGRESFEIVSLLGKGGYGKVLLAEMLDENRKKYDPPRLYAMKVLKKATIARNQKDTAHTRAERNILEAVKHPFIVDLHYAFQTDGKLYLILEYLPGGELFTHLEREGIFMEDMASFYLGEILLAIEHLHSLGVIYRDLKPENVLLDSKGHIKLTDFGLCKESISLGDITHTFCGTIEYMAPEIVQRSGHGKAVDWWSLGALMYDMLTGQPPFSGENRKKTIDKILRAKLSLPPYLTNEARGLLKKLLKKNPSERLGSGPDDAVPIKSHAFFRHTNWNDLLSKRIEPPIKIGVTSAYDVSLFDTKFTKQTPCDSPVDMSVFSPSINIFEGFTYVAPSVLADMATQPWISERGPRSPRKSYKGESYMLNNGLEGFYQANAAAAHDIAAQRGRGAQPCHAPTTVVASSRAVNGYDMEDMDTTGGAPAATSAIPTQHHRSNATTSAILPIANPQRQQQRRRAYPGTQNRPSHLQRLV</sequence>
<gene>
    <name evidence="17" type="ORF">GSLYS_00020064001</name>
</gene>
<dbReference type="PANTHER" id="PTHR24351">
    <property type="entry name" value="RIBOSOMAL PROTEIN S6 KINASE"/>
    <property type="match status" value="1"/>
</dbReference>
<evidence type="ECO:0000256" key="9">
    <source>
        <dbReference type="ARBA" id="ARBA00048679"/>
    </source>
</evidence>
<dbReference type="AlphaFoldDB" id="A0AAV2IM17"/>
<dbReference type="GO" id="GO:0004674">
    <property type="term" value="F:protein serine/threonine kinase activity"/>
    <property type="evidence" value="ECO:0007669"/>
    <property type="project" value="UniProtKB-KW"/>
</dbReference>
<comment type="catalytic activity">
    <reaction evidence="9 10">
        <text>L-seryl-[protein] + ATP = O-phospho-L-seryl-[protein] + ADP + H(+)</text>
        <dbReference type="Rhea" id="RHEA:17989"/>
        <dbReference type="Rhea" id="RHEA-COMP:9863"/>
        <dbReference type="Rhea" id="RHEA-COMP:11604"/>
        <dbReference type="ChEBI" id="CHEBI:15378"/>
        <dbReference type="ChEBI" id="CHEBI:29999"/>
        <dbReference type="ChEBI" id="CHEBI:30616"/>
        <dbReference type="ChEBI" id="CHEBI:83421"/>
        <dbReference type="ChEBI" id="CHEBI:456216"/>
        <dbReference type="EC" id="2.7.11.1"/>
    </reaction>
</comment>
<feature type="binding site" evidence="12">
    <location>
        <begin position="77"/>
        <end position="85"/>
    </location>
    <ligand>
        <name>ATP</name>
        <dbReference type="ChEBI" id="CHEBI:30616"/>
    </ligand>
</feature>
<evidence type="ECO:0000256" key="3">
    <source>
        <dbReference type="ARBA" id="ARBA00022553"/>
    </source>
</evidence>
<dbReference type="InterPro" id="IPR017441">
    <property type="entry name" value="Protein_kinase_ATP_BS"/>
</dbReference>
<keyword evidence="7 10" id="KW-0067">ATP-binding</keyword>
<keyword evidence="3" id="KW-0597">Phosphoprotein</keyword>
<dbReference type="GO" id="GO:0007165">
    <property type="term" value="P:signal transduction"/>
    <property type="evidence" value="ECO:0007669"/>
    <property type="project" value="InterPro"/>
</dbReference>
<comment type="catalytic activity">
    <reaction evidence="8 10">
        <text>L-threonyl-[protein] + ATP = O-phospho-L-threonyl-[protein] + ADP + H(+)</text>
        <dbReference type="Rhea" id="RHEA:46608"/>
        <dbReference type="Rhea" id="RHEA-COMP:11060"/>
        <dbReference type="Rhea" id="RHEA-COMP:11605"/>
        <dbReference type="ChEBI" id="CHEBI:15378"/>
        <dbReference type="ChEBI" id="CHEBI:30013"/>
        <dbReference type="ChEBI" id="CHEBI:30616"/>
        <dbReference type="ChEBI" id="CHEBI:61977"/>
        <dbReference type="ChEBI" id="CHEBI:456216"/>
        <dbReference type="EC" id="2.7.11.1"/>
    </reaction>
</comment>
<evidence type="ECO:0000256" key="13">
    <source>
        <dbReference type="PROSITE-ProRule" id="PRU10141"/>
    </source>
</evidence>
<reference evidence="17 18" key="1">
    <citation type="submission" date="2024-04" db="EMBL/GenBank/DDBJ databases">
        <authorList>
            <consortium name="Genoscope - CEA"/>
            <person name="William W."/>
        </authorList>
    </citation>
    <scope>NUCLEOTIDE SEQUENCE [LARGE SCALE GENOMIC DNA]</scope>
</reference>
<evidence type="ECO:0000256" key="14">
    <source>
        <dbReference type="SAM" id="MobiDB-lite"/>
    </source>
</evidence>
<evidence type="ECO:0000259" key="16">
    <source>
        <dbReference type="PROSITE" id="PS51285"/>
    </source>
</evidence>
<dbReference type="Proteomes" id="UP001497497">
    <property type="component" value="Unassembled WGS sequence"/>
</dbReference>
<dbReference type="SMART" id="SM00220">
    <property type="entry name" value="S_TKc"/>
    <property type="match status" value="1"/>
</dbReference>
<dbReference type="PROSITE" id="PS50011">
    <property type="entry name" value="PROTEIN_KINASE_DOM"/>
    <property type="match status" value="1"/>
</dbReference>
<dbReference type="EMBL" id="CAXITT010000843">
    <property type="protein sequence ID" value="CAL1546687.1"/>
    <property type="molecule type" value="Genomic_DNA"/>
</dbReference>
<dbReference type="Gene3D" id="3.30.200.20">
    <property type="entry name" value="Phosphorylase Kinase, domain 1"/>
    <property type="match status" value="1"/>
</dbReference>
<dbReference type="PROSITE" id="PS00108">
    <property type="entry name" value="PROTEIN_KINASE_ST"/>
    <property type="match status" value="1"/>
</dbReference>
<dbReference type="GO" id="GO:0005524">
    <property type="term" value="F:ATP binding"/>
    <property type="evidence" value="ECO:0007669"/>
    <property type="project" value="UniProtKB-UniRule"/>
</dbReference>
<evidence type="ECO:0000256" key="8">
    <source>
        <dbReference type="ARBA" id="ARBA00047899"/>
    </source>
</evidence>
<dbReference type="InterPro" id="IPR011009">
    <property type="entry name" value="Kinase-like_dom_sf"/>
</dbReference>
<dbReference type="InterPro" id="IPR017892">
    <property type="entry name" value="Pkinase_C"/>
</dbReference>
<dbReference type="InterPro" id="IPR016238">
    <property type="entry name" value="Ribosomal_S6_kinase"/>
</dbReference>
<evidence type="ECO:0000256" key="2">
    <source>
        <dbReference type="ARBA" id="ARBA00022527"/>
    </source>
</evidence>
<dbReference type="SMART" id="SM00133">
    <property type="entry name" value="S_TK_X"/>
    <property type="match status" value="1"/>
</dbReference>
<accession>A0AAV2IM17</accession>
<evidence type="ECO:0000313" key="17">
    <source>
        <dbReference type="EMBL" id="CAL1546687.1"/>
    </source>
</evidence>
<comment type="similarity">
    <text evidence="1 10">Belongs to the protein kinase superfamily. AGC Ser/Thr protein kinase family. S6 kinase subfamily.</text>
</comment>
<dbReference type="FunFam" id="1.10.510.10:FF:000092">
    <property type="entry name" value="Ribosomal protein S6 kinase"/>
    <property type="match status" value="1"/>
</dbReference>
<feature type="region of interest" description="Disordered" evidence="14">
    <location>
        <begin position="482"/>
        <end position="538"/>
    </location>
</feature>
<keyword evidence="6 10" id="KW-0418">Kinase</keyword>
<evidence type="ECO:0000313" key="18">
    <source>
        <dbReference type="Proteomes" id="UP001497497"/>
    </source>
</evidence>
<evidence type="ECO:0000256" key="7">
    <source>
        <dbReference type="ARBA" id="ARBA00022840"/>
    </source>
</evidence>
<evidence type="ECO:0000259" key="15">
    <source>
        <dbReference type="PROSITE" id="PS50011"/>
    </source>
</evidence>
<dbReference type="PIRSF" id="PIRSF000605">
    <property type="entry name" value="Ribsml_S6_kin_1"/>
    <property type="match status" value="1"/>
</dbReference>
<evidence type="ECO:0000256" key="11">
    <source>
        <dbReference type="PIRSR" id="PIRSR000605-50"/>
    </source>
</evidence>
<dbReference type="SUPFAM" id="SSF56112">
    <property type="entry name" value="Protein kinase-like (PK-like)"/>
    <property type="match status" value="1"/>
</dbReference>
<feature type="active site" description="Proton acceptor" evidence="11">
    <location>
        <position position="202"/>
    </location>
</feature>
<organism evidence="17 18">
    <name type="scientific">Lymnaea stagnalis</name>
    <name type="common">Great pond snail</name>
    <name type="synonym">Helix stagnalis</name>
    <dbReference type="NCBI Taxonomy" id="6523"/>
    <lineage>
        <taxon>Eukaryota</taxon>
        <taxon>Metazoa</taxon>
        <taxon>Spiralia</taxon>
        <taxon>Lophotrochozoa</taxon>
        <taxon>Mollusca</taxon>
        <taxon>Gastropoda</taxon>
        <taxon>Heterobranchia</taxon>
        <taxon>Euthyneura</taxon>
        <taxon>Panpulmonata</taxon>
        <taxon>Hygrophila</taxon>
        <taxon>Lymnaeoidea</taxon>
        <taxon>Lymnaeidae</taxon>
        <taxon>Lymnaea</taxon>
    </lineage>
</organism>
<dbReference type="PROSITE" id="PS51285">
    <property type="entry name" value="AGC_KINASE_CTER"/>
    <property type="match status" value="1"/>
</dbReference>
<name>A0AAV2IM17_LYMST</name>
<evidence type="ECO:0000256" key="5">
    <source>
        <dbReference type="ARBA" id="ARBA00022741"/>
    </source>
</evidence>
<protein>
    <recommendedName>
        <fullName evidence="10">Ribosomal protein S6 kinase</fullName>
        <ecNumber evidence="10">2.7.11.1</ecNumber>
    </recommendedName>
</protein>
<feature type="binding site" evidence="12 13">
    <location>
        <position position="107"/>
    </location>
    <ligand>
        <name>ATP</name>
        <dbReference type="ChEBI" id="CHEBI:30616"/>
    </ligand>
</feature>
<keyword evidence="18" id="KW-1185">Reference proteome</keyword>
<dbReference type="Pfam" id="PF00069">
    <property type="entry name" value="Pkinase"/>
    <property type="match status" value="1"/>
</dbReference>
<feature type="domain" description="AGC-kinase C-terminal" evidence="16">
    <location>
        <begin position="337"/>
        <end position="407"/>
    </location>
</feature>
<dbReference type="EC" id="2.7.11.1" evidence="10"/>
<dbReference type="InterPro" id="IPR000719">
    <property type="entry name" value="Prot_kinase_dom"/>
</dbReference>
<evidence type="ECO:0000256" key="1">
    <source>
        <dbReference type="ARBA" id="ARBA00009804"/>
    </source>
</evidence>
<dbReference type="Pfam" id="PF00433">
    <property type="entry name" value="Pkinase_C"/>
    <property type="match status" value="1"/>
</dbReference>
<dbReference type="CDD" id="cd05584">
    <property type="entry name" value="STKc_p70S6K"/>
    <property type="match status" value="1"/>
</dbReference>
<evidence type="ECO:0000256" key="4">
    <source>
        <dbReference type="ARBA" id="ARBA00022679"/>
    </source>
</evidence>
<proteinExistence type="inferred from homology"/>